<feature type="transmembrane region" description="Helical" evidence="11">
    <location>
        <begin position="65"/>
        <end position="84"/>
    </location>
</feature>
<dbReference type="PANTHER" id="PTHR18945">
    <property type="entry name" value="NEUROTRANSMITTER GATED ION CHANNEL"/>
    <property type="match status" value="1"/>
</dbReference>
<evidence type="ECO:0000256" key="2">
    <source>
        <dbReference type="ARBA" id="ARBA00004236"/>
    </source>
</evidence>
<dbReference type="CDD" id="cd19049">
    <property type="entry name" value="LGIC_TM_anion"/>
    <property type="match status" value="1"/>
</dbReference>
<feature type="transmembrane region" description="Helical" evidence="11">
    <location>
        <begin position="443"/>
        <end position="465"/>
    </location>
</feature>
<feature type="transmembrane region" description="Helical" evidence="11">
    <location>
        <begin position="508"/>
        <end position="530"/>
    </location>
</feature>
<feature type="domain" description="Neurotransmitter-gated ion-channel transmembrane" evidence="14">
    <location>
        <begin position="450"/>
        <end position="542"/>
    </location>
</feature>
<evidence type="ECO:0000313" key="15">
    <source>
        <dbReference type="EMBL" id="KAL3098903.1"/>
    </source>
</evidence>
<evidence type="ECO:0000256" key="10">
    <source>
        <dbReference type="ARBA" id="ARBA00023303"/>
    </source>
</evidence>
<keyword evidence="10 11" id="KW-0407">Ion channel</keyword>
<dbReference type="PRINTS" id="PR00252">
    <property type="entry name" value="NRIONCHANNEL"/>
</dbReference>
<evidence type="ECO:0000256" key="11">
    <source>
        <dbReference type="RuleBase" id="RU000687"/>
    </source>
</evidence>
<comment type="subcellular location">
    <subcellularLocation>
        <location evidence="2">Cell membrane</location>
    </subcellularLocation>
    <subcellularLocation>
        <location evidence="1">Membrane</location>
        <topology evidence="1">Multi-pass membrane protein</topology>
    </subcellularLocation>
</comment>
<evidence type="ECO:0000259" key="13">
    <source>
        <dbReference type="Pfam" id="PF02931"/>
    </source>
</evidence>
<dbReference type="InterPro" id="IPR018000">
    <property type="entry name" value="Neurotransmitter_ion_chnl_CS"/>
</dbReference>
<evidence type="ECO:0000256" key="1">
    <source>
        <dbReference type="ARBA" id="ARBA00004141"/>
    </source>
</evidence>
<dbReference type="Pfam" id="PF02932">
    <property type="entry name" value="Neur_chan_memb"/>
    <property type="match status" value="1"/>
</dbReference>
<feature type="region of interest" description="Disordered" evidence="12">
    <location>
        <begin position="536"/>
        <end position="563"/>
    </location>
</feature>
<evidence type="ECO:0000256" key="3">
    <source>
        <dbReference type="ARBA" id="ARBA00022448"/>
    </source>
</evidence>
<dbReference type="InterPro" id="IPR006029">
    <property type="entry name" value="Neurotrans-gated_channel_TM"/>
</dbReference>
<dbReference type="Proteomes" id="UP001620626">
    <property type="component" value="Unassembled WGS sequence"/>
</dbReference>
<dbReference type="SUPFAM" id="SSF90112">
    <property type="entry name" value="Neurotransmitter-gated ion-channel transmembrane pore"/>
    <property type="match status" value="1"/>
</dbReference>
<dbReference type="InterPro" id="IPR006028">
    <property type="entry name" value="GABAA/Glycine_rcpt"/>
</dbReference>
<dbReference type="EMBL" id="JBICBT010000819">
    <property type="protein sequence ID" value="KAL3098903.1"/>
    <property type="molecule type" value="Genomic_DNA"/>
</dbReference>
<dbReference type="GO" id="GO:0005886">
    <property type="term" value="C:plasma membrane"/>
    <property type="evidence" value="ECO:0007669"/>
    <property type="project" value="UniProtKB-SubCell"/>
</dbReference>
<feature type="transmembrane region" description="Helical" evidence="11">
    <location>
        <begin position="472"/>
        <end position="488"/>
    </location>
</feature>
<dbReference type="InterPro" id="IPR006202">
    <property type="entry name" value="Neur_chan_lig-bd"/>
</dbReference>
<dbReference type="InterPro" id="IPR036719">
    <property type="entry name" value="Neuro-gated_channel_TM_sf"/>
</dbReference>
<dbReference type="PROSITE" id="PS00236">
    <property type="entry name" value="NEUROTR_ION_CHANNEL"/>
    <property type="match status" value="1"/>
</dbReference>
<comment type="similarity">
    <text evidence="11">Belongs to the ligand-gated ion channel (TC 1.A.9) family.</text>
</comment>
<dbReference type="Gene3D" id="2.70.170.10">
    <property type="entry name" value="Neurotransmitter-gated ion-channel ligand-binding domain"/>
    <property type="match status" value="1"/>
</dbReference>
<evidence type="ECO:0000256" key="8">
    <source>
        <dbReference type="ARBA" id="ARBA00023065"/>
    </source>
</evidence>
<evidence type="ECO:0000256" key="12">
    <source>
        <dbReference type="SAM" id="MobiDB-lite"/>
    </source>
</evidence>
<dbReference type="PRINTS" id="PR00253">
    <property type="entry name" value="GABAARECEPTR"/>
</dbReference>
<name>A0ABD2K867_9BILA</name>
<evidence type="ECO:0000256" key="6">
    <source>
        <dbReference type="ARBA" id="ARBA00022729"/>
    </source>
</evidence>
<dbReference type="InterPro" id="IPR038050">
    <property type="entry name" value="Neuro_actylchol_rec"/>
</dbReference>
<dbReference type="AlphaFoldDB" id="A0ABD2K867"/>
<gene>
    <name evidence="15" type="ORF">niasHT_024658</name>
</gene>
<dbReference type="InterPro" id="IPR006201">
    <property type="entry name" value="Neur_channel"/>
</dbReference>
<organism evidence="15 16">
    <name type="scientific">Heterodera trifolii</name>
    <dbReference type="NCBI Taxonomy" id="157864"/>
    <lineage>
        <taxon>Eukaryota</taxon>
        <taxon>Metazoa</taxon>
        <taxon>Ecdysozoa</taxon>
        <taxon>Nematoda</taxon>
        <taxon>Chromadorea</taxon>
        <taxon>Rhabditida</taxon>
        <taxon>Tylenchina</taxon>
        <taxon>Tylenchomorpha</taxon>
        <taxon>Tylenchoidea</taxon>
        <taxon>Heteroderidae</taxon>
        <taxon>Heteroderinae</taxon>
        <taxon>Heterodera</taxon>
    </lineage>
</organism>
<comment type="caution">
    <text evidence="15">The sequence shown here is derived from an EMBL/GenBank/DDBJ whole genome shotgun (WGS) entry which is preliminary data.</text>
</comment>
<evidence type="ECO:0000256" key="5">
    <source>
        <dbReference type="ARBA" id="ARBA00022692"/>
    </source>
</evidence>
<keyword evidence="8 11" id="KW-0406">Ion transport</keyword>
<protein>
    <submittedName>
        <fullName evidence="15">Uncharacterized protein</fullName>
    </submittedName>
</protein>
<dbReference type="InterPro" id="IPR036734">
    <property type="entry name" value="Neur_chan_lig-bd_sf"/>
</dbReference>
<keyword evidence="6" id="KW-0732">Signal</keyword>
<reference evidence="15 16" key="1">
    <citation type="submission" date="2024-10" db="EMBL/GenBank/DDBJ databases">
        <authorList>
            <person name="Kim D."/>
        </authorList>
    </citation>
    <scope>NUCLEOTIDE SEQUENCE [LARGE SCALE GENOMIC DNA]</scope>
    <source>
        <strain evidence="15">BH-2024</strain>
    </source>
</reference>
<keyword evidence="3 11" id="KW-0813">Transport</keyword>
<sequence length="718" mass="80655">MVNDVACVSRQSAADQLASQAFLCPKVRTQCKQQQQQNKQNANNTRNKNSNAKIIVTKRTPISNLLQFPICALLFLIISTQFHINFCAANSIAMPFGSSEAAADLDEFVASSSTAPLYASPMLASDTGSNTECQKCDLRSSYCKRRPTADGGAKVSCECRQGFHRSKTTGSCVMMKNPSPAELPSSRYGDFATKIGPSPMPGGENGPPMMISEMMYEENESDQQCVLGQAEKHATRILSDILKRYDRNLVPSIKGVDVEIELLIQKVSEMNEILSSSKMDIMLSQIWHDPGLNFEQEEGAQCLTNLSLSYRMVDNIWIPNVCLVNSKSSFIHSSPTPNIFLAIFPNGTVWLNYRIAVESPCDFEFTTFPMDRVECTTVFESYSFNVGKVRLHWKRQGIPVELIANVSLPDFYLSHFLFEKATFHYPAGVWDQLNIKIYFRRAYGFYILQIYMPTYCMVLISWISFWLDRKSLPARVTLGVSSILALTMQYANVARSLPKVSYIKGVDWFMMGCVTYIFFSIVELAMVGILEKEAASDHEEDDESESHHKQSYGGGGGGGAVGNFARRTFRRNFTLRRMDSTGSAHGGSSSSDWQKNLRICRPDDLLGGGESVEMNTIPEQFDDHLTLPSYQRGTSMRGPSEDPRAGLATDPSQAVAFVARTWMSRAMSRKRRKPKPVPKLFSKWTGEDLDRFCQKCFPISFGLFNLVYWMYYTARAQE</sequence>
<keyword evidence="5 11" id="KW-0812">Transmembrane</keyword>
<evidence type="ECO:0000259" key="14">
    <source>
        <dbReference type="Pfam" id="PF02932"/>
    </source>
</evidence>
<keyword evidence="16" id="KW-1185">Reference proteome</keyword>
<dbReference type="SUPFAM" id="SSF63712">
    <property type="entry name" value="Nicotinic receptor ligand binding domain-like"/>
    <property type="match status" value="1"/>
</dbReference>
<keyword evidence="4" id="KW-1003">Cell membrane</keyword>
<accession>A0ABD2K867</accession>
<feature type="compositionally biased region" description="Gly residues" evidence="12">
    <location>
        <begin position="552"/>
        <end position="561"/>
    </location>
</feature>
<evidence type="ECO:0000313" key="16">
    <source>
        <dbReference type="Proteomes" id="UP001620626"/>
    </source>
</evidence>
<dbReference type="GO" id="GO:0005230">
    <property type="term" value="F:extracellular ligand-gated monoatomic ion channel activity"/>
    <property type="evidence" value="ECO:0007669"/>
    <property type="project" value="UniProtKB-ARBA"/>
</dbReference>
<dbReference type="CDD" id="cd18990">
    <property type="entry name" value="LGIC_ECD_GABAAR"/>
    <property type="match status" value="1"/>
</dbReference>
<evidence type="ECO:0000256" key="7">
    <source>
        <dbReference type="ARBA" id="ARBA00022989"/>
    </source>
</evidence>
<evidence type="ECO:0000256" key="4">
    <source>
        <dbReference type="ARBA" id="ARBA00022475"/>
    </source>
</evidence>
<keyword evidence="9 11" id="KW-0472">Membrane</keyword>
<dbReference type="Gene3D" id="1.20.58.390">
    <property type="entry name" value="Neurotransmitter-gated ion-channel transmembrane domain"/>
    <property type="match status" value="1"/>
</dbReference>
<dbReference type="Pfam" id="PF02931">
    <property type="entry name" value="Neur_chan_LBD"/>
    <property type="match status" value="1"/>
</dbReference>
<feature type="domain" description="Neurotransmitter-gated ion-channel ligand-binding" evidence="13">
    <location>
        <begin position="235"/>
        <end position="441"/>
    </location>
</feature>
<proteinExistence type="inferred from homology"/>
<keyword evidence="7 11" id="KW-1133">Transmembrane helix</keyword>
<evidence type="ECO:0000256" key="9">
    <source>
        <dbReference type="ARBA" id="ARBA00023136"/>
    </source>
</evidence>